<dbReference type="InterPro" id="IPR050950">
    <property type="entry name" value="HTH-type_LysR_regulators"/>
</dbReference>
<dbReference type="Gene3D" id="3.40.190.290">
    <property type="match status" value="1"/>
</dbReference>
<dbReference type="Pfam" id="PF03466">
    <property type="entry name" value="LysR_substrate"/>
    <property type="match status" value="1"/>
</dbReference>
<dbReference type="GO" id="GO:0003700">
    <property type="term" value="F:DNA-binding transcription factor activity"/>
    <property type="evidence" value="ECO:0007669"/>
    <property type="project" value="InterPro"/>
</dbReference>
<keyword evidence="4" id="KW-0804">Transcription</keyword>
<accession>A0A7X0SVV4</accession>
<dbReference type="SUPFAM" id="SSF46785">
    <property type="entry name" value="Winged helix' DNA-binding domain"/>
    <property type="match status" value="1"/>
</dbReference>
<dbReference type="RefSeq" id="WP_185133549.1">
    <property type="nucleotide sequence ID" value="NZ_JACJVO010000060.1"/>
</dbReference>
<proteinExistence type="inferred from homology"/>
<gene>
    <name evidence="6" type="ORF">H7C18_33815</name>
</gene>
<evidence type="ECO:0000313" key="6">
    <source>
        <dbReference type="EMBL" id="MBB6735900.1"/>
    </source>
</evidence>
<dbReference type="Proteomes" id="UP000564644">
    <property type="component" value="Unassembled WGS sequence"/>
</dbReference>
<dbReference type="PRINTS" id="PR00039">
    <property type="entry name" value="HTHLYSR"/>
</dbReference>
<keyword evidence="3" id="KW-0238">DNA-binding</keyword>
<dbReference type="EMBL" id="JACJVO010000060">
    <property type="protein sequence ID" value="MBB6735900.1"/>
    <property type="molecule type" value="Genomic_DNA"/>
</dbReference>
<dbReference type="CDD" id="cd05466">
    <property type="entry name" value="PBP2_LTTR_substrate"/>
    <property type="match status" value="1"/>
</dbReference>
<dbReference type="FunFam" id="1.10.10.10:FF:000001">
    <property type="entry name" value="LysR family transcriptional regulator"/>
    <property type="match status" value="1"/>
</dbReference>
<dbReference type="Pfam" id="PF00126">
    <property type="entry name" value="HTH_1"/>
    <property type="match status" value="1"/>
</dbReference>
<dbReference type="GO" id="GO:0005829">
    <property type="term" value="C:cytosol"/>
    <property type="evidence" value="ECO:0007669"/>
    <property type="project" value="TreeGrafter"/>
</dbReference>
<dbReference type="PANTHER" id="PTHR30419:SF28">
    <property type="entry name" value="HTH-TYPE TRANSCRIPTIONAL REGULATOR BSDA"/>
    <property type="match status" value="1"/>
</dbReference>
<protein>
    <submittedName>
        <fullName evidence="6">LysR family transcriptional regulator</fullName>
    </submittedName>
</protein>
<keyword evidence="2" id="KW-0805">Transcription regulation</keyword>
<organism evidence="6 7">
    <name type="scientific">Cohnella zeiphila</name>
    <dbReference type="NCBI Taxonomy" id="2761120"/>
    <lineage>
        <taxon>Bacteria</taxon>
        <taxon>Bacillati</taxon>
        <taxon>Bacillota</taxon>
        <taxon>Bacilli</taxon>
        <taxon>Bacillales</taxon>
        <taxon>Paenibacillaceae</taxon>
        <taxon>Cohnella</taxon>
    </lineage>
</organism>
<sequence length="293" mass="32876">MELLQLEYFRTVARLEHMTRAAEELRIAQPALSKTISRLEEDLGAPLFDRHSRQIRLNAFGKAFLPKAEAALTALEEGRREVADLAGLARGNVRIATNALNRISGALGAFRELHPDASFRIVQVAPAAIGEMTELLEKGEADLAFTAASIDRPGIREQPVLRSEIHLAVHSGHRWFGTRTDIRLEEAANEPFIEYKTGHPYRKTNEDFCRIAGIRPPIVCEVEEPSALYDLVLAGLGVAFVPGGKAHDETKARHLRIVEPVMYRDFSVAWHEDRYQSAAVRQFREFLVSRFAD</sequence>
<comment type="similarity">
    <text evidence="1">Belongs to the LysR transcriptional regulatory family.</text>
</comment>
<evidence type="ECO:0000256" key="3">
    <source>
        <dbReference type="ARBA" id="ARBA00023125"/>
    </source>
</evidence>
<dbReference type="PROSITE" id="PS50931">
    <property type="entry name" value="HTH_LYSR"/>
    <property type="match status" value="1"/>
</dbReference>
<reference evidence="6 7" key="1">
    <citation type="submission" date="2020-08" db="EMBL/GenBank/DDBJ databases">
        <title>Cohnella phylogeny.</title>
        <authorList>
            <person name="Dunlap C."/>
        </authorList>
    </citation>
    <scope>NUCLEOTIDE SEQUENCE [LARGE SCALE GENOMIC DNA]</scope>
    <source>
        <strain evidence="6 7">CBP 2801</strain>
    </source>
</reference>
<feature type="domain" description="HTH lysR-type" evidence="5">
    <location>
        <begin position="1"/>
        <end position="58"/>
    </location>
</feature>
<dbReference type="AlphaFoldDB" id="A0A7X0SVV4"/>
<name>A0A7X0SVV4_9BACL</name>
<dbReference type="InterPro" id="IPR005119">
    <property type="entry name" value="LysR_subst-bd"/>
</dbReference>
<comment type="caution">
    <text evidence="6">The sequence shown here is derived from an EMBL/GenBank/DDBJ whole genome shotgun (WGS) entry which is preliminary data.</text>
</comment>
<dbReference type="PANTHER" id="PTHR30419">
    <property type="entry name" value="HTH-TYPE TRANSCRIPTIONAL REGULATOR YBHD"/>
    <property type="match status" value="1"/>
</dbReference>
<dbReference type="InterPro" id="IPR000847">
    <property type="entry name" value="LysR_HTH_N"/>
</dbReference>
<evidence type="ECO:0000256" key="4">
    <source>
        <dbReference type="ARBA" id="ARBA00023163"/>
    </source>
</evidence>
<evidence type="ECO:0000259" key="5">
    <source>
        <dbReference type="PROSITE" id="PS50931"/>
    </source>
</evidence>
<dbReference type="GO" id="GO:0003677">
    <property type="term" value="F:DNA binding"/>
    <property type="evidence" value="ECO:0007669"/>
    <property type="project" value="UniProtKB-KW"/>
</dbReference>
<keyword evidence="7" id="KW-1185">Reference proteome</keyword>
<dbReference type="InterPro" id="IPR036388">
    <property type="entry name" value="WH-like_DNA-bd_sf"/>
</dbReference>
<evidence type="ECO:0000256" key="2">
    <source>
        <dbReference type="ARBA" id="ARBA00023015"/>
    </source>
</evidence>
<evidence type="ECO:0000313" key="7">
    <source>
        <dbReference type="Proteomes" id="UP000564644"/>
    </source>
</evidence>
<dbReference type="Gene3D" id="1.10.10.10">
    <property type="entry name" value="Winged helix-like DNA-binding domain superfamily/Winged helix DNA-binding domain"/>
    <property type="match status" value="1"/>
</dbReference>
<dbReference type="InterPro" id="IPR036390">
    <property type="entry name" value="WH_DNA-bd_sf"/>
</dbReference>
<dbReference type="SUPFAM" id="SSF53850">
    <property type="entry name" value="Periplasmic binding protein-like II"/>
    <property type="match status" value="1"/>
</dbReference>
<evidence type="ECO:0000256" key="1">
    <source>
        <dbReference type="ARBA" id="ARBA00009437"/>
    </source>
</evidence>